<reference evidence="2" key="1">
    <citation type="submission" date="2021-10" db="EMBL/GenBank/DDBJ databases">
        <title>De novo Genome Assembly of Clathrus columnatus (Basidiomycota, Fungi) Using Illumina and Nanopore Sequence Data.</title>
        <authorList>
            <person name="Ogiso-Tanaka E."/>
            <person name="Itagaki H."/>
            <person name="Hosoya T."/>
            <person name="Hosaka K."/>
        </authorList>
    </citation>
    <scope>NUCLEOTIDE SEQUENCE</scope>
    <source>
        <strain evidence="2">MO-923</strain>
    </source>
</reference>
<accession>A0AAV5A993</accession>
<dbReference type="Proteomes" id="UP001050691">
    <property type="component" value="Unassembled WGS sequence"/>
</dbReference>
<name>A0AAV5A993_9AGAM</name>
<organism evidence="2 3">
    <name type="scientific">Clathrus columnatus</name>
    <dbReference type="NCBI Taxonomy" id="1419009"/>
    <lineage>
        <taxon>Eukaryota</taxon>
        <taxon>Fungi</taxon>
        <taxon>Dikarya</taxon>
        <taxon>Basidiomycota</taxon>
        <taxon>Agaricomycotina</taxon>
        <taxon>Agaricomycetes</taxon>
        <taxon>Phallomycetidae</taxon>
        <taxon>Phallales</taxon>
        <taxon>Clathraceae</taxon>
        <taxon>Clathrus</taxon>
    </lineage>
</organism>
<feature type="region of interest" description="Disordered" evidence="1">
    <location>
        <begin position="298"/>
        <end position="343"/>
    </location>
</feature>
<protein>
    <submittedName>
        <fullName evidence="2">Uncharacterized protein</fullName>
    </submittedName>
</protein>
<dbReference type="AlphaFoldDB" id="A0AAV5A993"/>
<feature type="compositionally biased region" description="Basic and acidic residues" evidence="1">
    <location>
        <begin position="308"/>
        <end position="318"/>
    </location>
</feature>
<evidence type="ECO:0000313" key="3">
    <source>
        <dbReference type="Proteomes" id="UP001050691"/>
    </source>
</evidence>
<evidence type="ECO:0000313" key="2">
    <source>
        <dbReference type="EMBL" id="GJJ10122.1"/>
    </source>
</evidence>
<dbReference type="EMBL" id="BPWL01000005">
    <property type="protein sequence ID" value="GJJ10122.1"/>
    <property type="molecule type" value="Genomic_DNA"/>
</dbReference>
<feature type="compositionally biased region" description="Basic and acidic residues" evidence="1">
    <location>
        <begin position="328"/>
        <end position="343"/>
    </location>
</feature>
<feature type="compositionally biased region" description="Acidic residues" evidence="1">
    <location>
        <begin position="298"/>
        <end position="307"/>
    </location>
</feature>
<sequence length="343" mass="38142">MSKDISTRSKILDLGLPKTIKYGDAITIKGFEGQYHINHYFTVSHCAPPYQIIQIIATASLGIAFEHIGFDVPYEHDPSLVYDTGLEKDCHYAQNKSCRYAQNKSCVANPVSHKPSSSWKRTIDLVAEDELEPEVAIVPPKKAKFVPPLPKNPCSVWAKSSRTGASVALTRTRTACSLVPEMRAMLRRKERATVSKKTKKAVAGSSVNNSNLNPVVSLLEDKLDALIKVTCCQQDTQDRLLAKVDLMLTDLRVVADYCHIHNQITPLGLILDANLAWKLFSAELAFKADLVDLVDVEDQEMPESEEENTGKGKGKEKEVVEEENEEEKGDHLPSDLSELDRNL</sequence>
<proteinExistence type="predicted"/>
<gene>
    <name evidence="2" type="ORF">Clacol_004348</name>
</gene>
<evidence type="ECO:0000256" key="1">
    <source>
        <dbReference type="SAM" id="MobiDB-lite"/>
    </source>
</evidence>
<comment type="caution">
    <text evidence="2">The sequence shown here is derived from an EMBL/GenBank/DDBJ whole genome shotgun (WGS) entry which is preliminary data.</text>
</comment>
<keyword evidence="3" id="KW-1185">Reference proteome</keyword>